<dbReference type="InterPro" id="IPR000374">
    <property type="entry name" value="PC_trans"/>
</dbReference>
<evidence type="ECO:0000256" key="2">
    <source>
        <dbReference type="ARBA" id="ARBA00004651"/>
    </source>
</evidence>
<evidence type="ECO:0000256" key="10">
    <source>
        <dbReference type="ARBA" id="ARBA00022679"/>
    </source>
</evidence>
<keyword evidence="15 19" id="KW-0472">Membrane</keyword>
<keyword evidence="10 18" id="KW-0808">Transferase</keyword>
<keyword evidence="13 19" id="KW-1133">Transmembrane helix</keyword>
<comment type="catalytic activity">
    <reaction evidence="1 18">
        <text>a 1,2-diacyl-sn-glycero-3-phosphate + CTP + H(+) = a CDP-1,2-diacyl-sn-glycerol + diphosphate</text>
        <dbReference type="Rhea" id="RHEA:16229"/>
        <dbReference type="ChEBI" id="CHEBI:15378"/>
        <dbReference type="ChEBI" id="CHEBI:33019"/>
        <dbReference type="ChEBI" id="CHEBI:37563"/>
        <dbReference type="ChEBI" id="CHEBI:58332"/>
        <dbReference type="ChEBI" id="CHEBI:58608"/>
        <dbReference type="EC" id="2.7.7.41"/>
    </reaction>
</comment>
<protein>
    <recommendedName>
        <fullName evidence="7 18">Phosphatidate cytidylyltransferase</fullName>
        <ecNumber evidence="6 18">2.7.7.41</ecNumber>
    </recommendedName>
</protein>
<evidence type="ECO:0000256" key="11">
    <source>
        <dbReference type="ARBA" id="ARBA00022692"/>
    </source>
</evidence>
<feature type="transmembrane region" description="Helical" evidence="19">
    <location>
        <begin position="60"/>
        <end position="77"/>
    </location>
</feature>
<dbReference type="GO" id="GO:0016779">
    <property type="term" value="F:nucleotidyltransferase activity"/>
    <property type="evidence" value="ECO:0007669"/>
    <property type="project" value="UniProtKB-KW"/>
</dbReference>
<evidence type="ECO:0000256" key="16">
    <source>
        <dbReference type="ARBA" id="ARBA00023209"/>
    </source>
</evidence>
<feature type="transmembrane region" description="Helical" evidence="19">
    <location>
        <begin position="138"/>
        <end position="159"/>
    </location>
</feature>
<evidence type="ECO:0000256" key="13">
    <source>
        <dbReference type="ARBA" id="ARBA00022989"/>
    </source>
</evidence>
<gene>
    <name evidence="20" type="ORF">N5B56_02270</name>
</gene>
<evidence type="ECO:0000256" key="19">
    <source>
        <dbReference type="SAM" id="Phobius"/>
    </source>
</evidence>
<evidence type="ECO:0000256" key="5">
    <source>
        <dbReference type="ARBA" id="ARBA00010185"/>
    </source>
</evidence>
<evidence type="ECO:0000256" key="18">
    <source>
        <dbReference type="RuleBase" id="RU003938"/>
    </source>
</evidence>
<dbReference type="PANTHER" id="PTHR46382">
    <property type="entry name" value="PHOSPHATIDATE CYTIDYLYLTRANSFERASE"/>
    <property type="match status" value="1"/>
</dbReference>
<organism evidence="20 21">
    <name type="scientific">Eubacterium album</name>
    <dbReference type="NCBI Taxonomy" id="2978477"/>
    <lineage>
        <taxon>Bacteria</taxon>
        <taxon>Bacillati</taxon>
        <taxon>Bacillota</taxon>
        <taxon>Clostridia</taxon>
        <taxon>Eubacteriales</taxon>
        <taxon>Eubacteriaceae</taxon>
        <taxon>Eubacterium</taxon>
    </lineage>
</organism>
<keyword evidence="21" id="KW-1185">Reference proteome</keyword>
<evidence type="ECO:0000313" key="21">
    <source>
        <dbReference type="Proteomes" id="UP001431199"/>
    </source>
</evidence>
<comment type="subcellular location">
    <subcellularLocation>
        <location evidence="2">Cell membrane</location>
        <topology evidence="2">Multi-pass membrane protein</topology>
    </subcellularLocation>
</comment>
<feature type="transmembrane region" description="Helical" evidence="19">
    <location>
        <begin position="15"/>
        <end position="48"/>
    </location>
</feature>
<evidence type="ECO:0000256" key="6">
    <source>
        <dbReference type="ARBA" id="ARBA00012487"/>
    </source>
</evidence>
<evidence type="ECO:0000256" key="8">
    <source>
        <dbReference type="ARBA" id="ARBA00022475"/>
    </source>
</evidence>
<keyword evidence="16" id="KW-0594">Phospholipid biosynthesis</keyword>
<evidence type="ECO:0000256" key="12">
    <source>
        <dbReference type="ARBA" id="ARBA00022695"/>
    </source>
</evidence>
<dbReference type="EMBL" id="JAODBU010000002">
    <property type="protein sequence ID" value="MCT7397914.1"/>
    <property type="molecule type" value="Genomic_DNA"/>
</dbReference>
<dbReference type="RefSeq" id="WP_260978295.1">
    <property type="nucleotide sequence ID" value="NZ_JAODBU010000002.1"/>
</dbReference>
<evidence type="ECO:0000256" key="15">
    <source>
        <dbReference type="ARBA" id="ARBA00023136"/>
    </source>
</evidence>
<dbReference type="PROSITE" id="PS01315">
    <property type="entry name" value="CDS"/>
    <property type="match status" value="1"/>
</dbReference>
<keyword evidence="11 18" id="KW-0812">Transmembrane</keyword>
<evidence type="ECO:0000256" key="17">
    <source>
        <dbReference type="ARBA" id="ARBA00023264"/>
    </source>
</evidence>
<keyword evidence="8" id="KW-1003">Cell membrane</keyword>
<comment type="pathway">
    <text evidence="3 18">Phospholipid metabolism; CDP-diacylglycerol biosynthesis; CDP-diacylglycerol from sn-glycerol 3-phosphate: step 3/3.</text>
</comment>
<feature type="transmembrane region" description="Helical" evidence="19">
    <location>
        <begin position="83"/>
        <end position="102"/>
    </location>
</feature>
<accession>A0ABT2LX97</accession>
<dbReference type="PANTHER" id="PTHR46382:SF1">
    <property type="entry name" value="PHOSPHATIDATE CYTIDYLYLTRANSFERASE"/>
    <property type="match status" value="1"/>
</dbReference>
<reference evidence="20" key="1">
    <citation type="submission" date="2022-09" db="EMBL/GenBank/DDBJ databases">
        <title>Eubacterium sp. LFL-14 isolated from human feces.</title>
        <authorList>
            <person name="Liu F."/>
        </authorList>
    </citation>
    <scope>NUCLEOTIDE SEQUENCE</scope>
    <source>
        <strain evidence="20">LFL-14</strain>
    </source>
</reference>
<feature type="transmembrane region" description="Helical" evidence="19">
    <location>
        <begin position="114"/>
        <end position="132"/>
    </location>
</feature>
<comment type="pathway">
    <text evidence="4">Lipid metabolism.</text>
</comment>
<keyword evidence="12 18" id="KW-0548">Nucleotidyltransferase</keyword>
<evidence type="ECO:0000256" key="3">
    <source>
        <dbReference type="ARBA" id="ARBA00005119"/>
    </source>
</evidence>
<evidence type="ECO:0000256" key="9">
    <source>
        <dbReference type="ARBA" id="ARBA00022516"/>
    </source>
</evidence>
<keyword evidence="9" id="KW-0444">Lipid biosynthesis</keyword>
<feature type="transmembrane region" description="Helical" evidence="19">
    <location>
        <begin position="212"/>
        <end position="233"/>
    </location>
</feature>
<keyword evidence="17" id="KW-1208">Phospholipid metabolism</keyword>
<name>A0ABT2LX97_9FIRM</name>
<evidence type="ECO:0000256" key="7">
    <source>
        <dbReference type="ARBA" id="ARBA00019373"/>
    </source>
</evidence>
<comment type="caution">
    <text evidence="20">The sequence shown here is derived from an EMBL/GenBank/DDBJ whole genome shotgun (WGS) entry which is preliminary data.</text>
</comment>
<evidence type="ECO:0000313" key="20">
    <source>
        <dbReference type="EMBL" id="MCT7397914.1"/>
    </source>
</evidence>
<dbReference type="EC" id="2.7.7.41" evidence="6 18"/>
<feature type="transmembrane region" description="Helical" evidence="19">
    <location>
        <begin position="180"/>
        <end position="200"/>
    </location>
</feature>
<evidence type="ECO:0000256" key="14">
    <source>
        <dbReference type="ARBA" id="ARBA00023098"/>
    </source>
</evidence>
<sequence>MVISKFMNKSFYERLFSGIILVIIALITIILGNDVLLVTVGIVSLIGLYEMNRVFGIEKYATGIMAYIAVIIYYAMLRFDMMTYVPFLIVALLIACMAVYVFEFPKCKTEQVMAAIFGTIYVAVMLSFVYLVRMGNNGAYNVWLIFLCSWGSDTCAYVFGVAFGKHKMAPVLSPKKSIEGAVGGILGAAVLGFIYATVFQNNIEMRYLDPRIAYPIVCAAGSLIAMTGDLAASAIKRNHDIKDYGTLIPGHGGIMDRFDSVIFVAPIVWLLINFF</sequence>
<dbReference type="Pfam" id="PF01148">
    <property type="entry name" value="CTP_transf_1"/>
    <property type="match status" value="1"/>
</dbReference>
<evidence type="ECO:0000256" key="1">
    <source>
        <dbReference type="ARBA" id="ARBA00001698"/>
    </source>
</evidence>
<proteinExistence type="inferred from homology"/>
<keyword evidence="14" id="KW-0443">Lipid metabolism</keyword>
<evidence type="ECO:0000256" key="4">
    <source>
        <dbReference type="ARBA" id="ARBA00005189"/>
    </source>
</evidence>
<comment type="similarity">
    <text evidence="5 18">Belongs to the CDS family.</text>
</comment>
<dbReference type="Proteomes" id="UP001431199">
    <property type="component" value="Unassembled WGS sequence"/>
</dbReference>